<reference evidence="2" key="1">
    <citation type="submission" date="2020-12" db="EMBL/GenBank/DDBJ databases">
        <authorList>
            <person name="Iha C."/>
        </authorList>
    </citation>
    <scope>NUCLEOTIDE SEQUENCE</scope>
</reference>
<evidence type="ECO:0000256" key="1">
    <source>
        <dbReference type="SAM" id="MobiDB-lite"/>
    </source>
</evidence>
<comment type="caution">
    <text evidence="2">The sequence shown here is derived from an EMBL/GenBank/DDBJ whole genome shotgun (WGS) entry which is preliminary data.</text>
</comment>
<name>A0A8S1IZC5_9CHLO</name>
<dbReference type="EMBL" id="CAJHUC010001323">
    <property type="protein sequence ID" value="CAD7700711.1"/>
    <property type="molecule type" value="Genomic_DNA"/>
</dbReference>
<organism evidence="2 3">
    <name type="scientific">Ostreobium quekettii</name>
    <dbReference type="NCBI Taxonomy" id="121088"/>
    <lineage>
        <taxon>Eukaryota</taxon>
        <taxon>Viridiplantae</taxon>
        <taxon>Chlorophyta</taxon>
        <taxon>core chlorophytes</taxon>
        <taxon>Ulvophyceae</taxon>
        <taxon>TCBD clade</taxon>
        <taxon>Bryopsidales</taxon>
        <taxon>Ostreobineae</taxon>
        <taxon>Ostreobiaceae</taxon>
        <taxon>Ostreobium</taxon>
    </lineage>
</organism>
<sequence>MRGLGSARSHLDAQMSPLHPVGDLPAAPLVGHVPRQSGLRATELSACCGRGEGRVAASEHVRHELLCAHIGGLTPWARRGSAVCAVNGHNQEALRQDFNAETVCKLCNVERIQNAVFWLLTDTEQEVHTPPASNCSFHPPTGSPLSSSHDNQSLAPCRRSWAQKNAINTCSIDVVQLAPC</sequence>
<proteinExistence type="predicted"/>
<evidence type="ECO:0000313" key="3">
    <source>
        <dbReference type="Proteomes" id="UP000708148"/>
    </source>
</evidence>
<keyword evidence="3" id="KW-1185">Reference proteome</keyword>
<dbReference type="Proteomes" id="UP000708148">
    <property type="component" value="Unassembled WGS sequence"/>
</dbReference>
<dbReference type="AlphaFoldDB" id="A0A8S1IZC5"/>
<protein>
    <submittedName>
        <fullName evidence="2">Uncharacterized protein</fullName>
    </submittedName>
</protein>
<evidence type="ECO:0000313" key="2">
    <source>
        <dbReference type="EMBL" id="CAD7700711.1"/>
    </source>
</evidence>
<feature type="region of interest" description="Disordered" evidence="1">
    <location>
        <begin position="129"/>
        <end position="151"/>
    </location>
</feature>
<gene>
    <name evidence="2" type="ORF">OSTQU699_LOCUS6070</name>
</gene>
<accession>A0A8S1IZC5</accession>